<evidence type="ECO:0000313" key="1">
    <source>
        <dbReference type="EMBL" id="OCK75867.1"/>
    </source>
</evidence>
<sequence length="70" mass="7917">AVDESIERFTGRASEIVNIPSKPTPEGFKIWILGNQGYVLDWLFHSKGLGKGSYDLDMTFVQDDRLNTKN</sequence>
<keyword evidence="2" id="KW-1185">Reference proteome</keyword>
<proteinExistence type="predicted"/>
<reference evidence="1 2" key="1">
    <citation type="journal article" date="2016" name="Nat. Commun.">
        <title>Ectomycorrhizal ecology is imprinted in the genome of the dominant symbiotic fungus Cenococcum geophilum.</title>
        <authorList>
            <consortium name="DOE Joint Genome Institute"/>
            <person name="Peter M."/>
            <person name="Kohler A."/>
            <person name="Ohm R.A."/>
            <person name="Kuo A."/>
            <person name="Krutzmann J."/>
            <person name="Morin E."/>
            <person name="Arend M."/>
            <person name="Barry K.W."/>
            <person name="Binder M."/>
            <person name="Choi C."/>
            <person name="Clum A."/>
            <person name="Copeland A."/>
            <person name="Grisel N."/>
            <person name="Haridas S."/>
            <person name="Kipfer T."/>
            <person name="LaButti K."/>
            <person name="Lindquist E."/>
            <person name="Lipzen A."/>
            <person name="Maire R."/>
            <person name="Meier B."/>
            <person name="Mihaltcheva S."/>
            <person name="Molinier V."/>
            <person name="Murat C."/>
            <person name="Poggeler S."/>
            <person name="Quandt C.A."/>
            <person name="Sperisen C."/>
            <person name="Tritt A."/>
            <person name="Tisserant E."/>
            <person name="Crous P.W."/>
            <person name="Henrissat B."/>
            <person name="Nehls U."/>
            <person name="Egli S."/>
            <person name="Spatafora J.W."/>
            <person name="Grigoriev I.V."/>
            <person name="Martin F.M."/>
        </authorList>
    </citation>
    <scope>NUCLEOTIDE SEQUENCE [LARGE SCALE GENOMIC DNA]</scope>
    <source>
        <strain evidence="1 2">CBS 459.81</strain>
    </source>
</reference>
<name>A0A8E2E1Z1_9PEZI</name>
<protein>
    <submittedName>
        <fullName evidence="1">Uncharacterized protein</fullName>
    </submittedName>
</protein>
<organism evidence="1 2">
    <name type="scientific">Lepidopterella palustris CBS 459.81</name>
    <dbReference type="NCBI Taxonomy" id="1314670"/>
    <lineage>
        <taxon>Eukaryota</taxon>
        <taxon>Fungi</taxon>
        <taxon>Dikarya</taxon>
        <taxon>Ascomycota</taxon>
        <taxon>Pezizomycotina</taxon>
        <taxon>Dothideomycetes</taxon>
        <taxon>Pleosporomycetidae</taxon>
        <taxon>Mytilinidiales</taxon>
        <taxon>Argynnaceae</taxon>
        <taxon>Lepidopterella</taxon>
    </lineage>
</organism>
<dbReference type="AlphaFoldDB" id="A0A8E2E1Z1"/>
<dbReference type="EMBL" id="KV745265">
    <property type="protein sequence ID" value="OCK75867.1"/>
    <property type="molecule type" value="Genomic_DNA"/>
</dbReference>
<gene>
    <name evidence="1" type="ORF">K432DRAFT_307600</name>
</gene>
<evidence type="ECO:0000313" key="2">
    <source>
        <dbReference type="Proteomes" id="UP000250266"/>
    </source>
</evidence>
<accession>A0A8E2E1Z1</accession>
<dbReference type="Proteomes" id="UP000250266">
    <property type="component" value="Unassembled WGS sequence"/>
</dbReference>
<feature type="non-terminal residue" evidence="1">
    <location>
        <position position="1"/>
    </location>
</feature>